<feature type="compositionally biased region" description="Acidic residues" evidence="1">
    <location>
        <begin position="66"/>
        <end position="75"/>
    </location>
</feature>
<keyword evidence="2" id="KW-0732">Signal</keyword>
<keyword evidence="4" id="KW-1185">Reference proteome</keyword>
<accession>A0AAD6YUN6</accession>
<proteinExistence type="predicted"/>
<reference evidence="3" key="1">
    <citation type="submission" date="2023-03" db="EMBL/GenBank/DDBJ databases">
        <title>Massive genome expansion in bonnet fungi (Mycena s.s.) driven by repeated elements and novel gene families across ecological guilds.</title>
        <authorList>
            <consortium name="Lawrence Berkeley National Laboratory"/>
            <person name="Harder C.B."/>
            <person name="Miyauchi S."/>
            <person name="Viragh M."/>
            <person name="Kuo A."/>
            <person name="Thoen E."/>
            <person name="Andreopoulos B."/>
            <person name="Lu D."/>
            <person name="Skrede I."/>
            <person name="Drula E."/>
            <person name="Henrissat B."/>
            <person name="Morin E."/>
            <person name="Kohler A."/>
            <person name="Barry K."/>
            <person name="LaButti K."/>
            <person name="Morin E."/>
            <person name="Salamov A."/>
            <person name="Lipzen A."/>
            <person name="Mereny Z."/>
            <person name="Hegedus B."/>
            <person name="Baldrian P."/>
            <person name="Stursova M."/>
            <person name="Weitz H."/>
            <person name="Taylor A."/>
            <person name="Grigoriev I.V."/>
            <person name="Nagy L.G."/>
            <person name="Martin F."/>
            <person name="Kauserud H."/>
        </authorList>
    </citation>
    <scope>NUCLEOTIDE SEQUENCE</scope>
    <source>
        <strain evidence="3">9144</strain>
    </source>
</reference>
<feature type="chain" id="PRO_5042079315" evidence="2">
    <location>
        <begin position="19"/>
        <end position="108"/>
    </location>
</feature>
<evidence type="ECO:0000313" key="4">
    <source>
        <dbReference type="Proteomes" id="UP001219525"/>
    </source>
</evidence>
<dbReference type="AlphaFoldDB" id="A0AAD6YUN6"/>
<protein>
    <submittedName>
        <fullName evidence="3">Uncharacterized protein</fullName>
    </submittedName>
</protein>
<sequence>MKLSAFFIFLSLLVPALAAPTIFEPGDPATHCFKKRTSVAGIAARTPKPLVPATSDDPDPPNTQPDPEDPDDDPVFEPIPAPDPDPPVMQLPDPDPGFPPEEPGEITC</sequence>
<evidence type="ECO:0000256" key="2">
    <source>
        <dbReference type="SAM" id="SignalP"/>
    </source>
</evidence>
<evidence type="ECO:0000313" key="3">
    <source>
        <dbReference type="EMBL" id="KAJ7229853.1"/>
    </source>
</evidence>
<feature type="compositionally biased region" description="Pro residues" evidence="1">
    <location>
        <begin position="77"/>
        <end position="101"/>
    </location>
</feature>
<organism evidence="3 4">
    <name type="scientific">Mycena pura</name>
    <dbReference type="NCBI Taxonomy" id="153505"/>
    <lineage>
        <taxon>Eukaryota</taxon>
        <taxon>Fungi</taxon>
        <taxon>Dikarya</taxon>
        <taxon>Basidiomycota</taxon>
        <taxon>Agaricomycotina</taxon>
        <taxon>Agaricomycetes</taxon>
        <taxon>Agaricomycetidae</taxon>
        <taxon>Agaricales</taxon>
        <taxon>Marasmiineae</taxon>
        <taxon>Mycenaceae</taxon>
        <taxon>Mycena</taxon>
    </lineage>
</organism>
<gene>
    <name evidence="3" type="ORF">GGX14DRAFT_553357</name>
</gene>
<dbReference type="EMBL" id="JARJCW010000001">
    <property type="protein sequence ID" value="KAJ7229853.1"/>
    <property type="molecule type" value="Genomic_DNA"/>
</dbReference>
<comment type="caution">
    <text evidence="3">The sequence shown here is derived from an EMBL/GenBank/DDBJ whole genome shotgun (WGS) entry which is preliminary data.</text>
</comment>
<name>A0AAD6YUN6_9AGAR</name>
<dbReference type="Proteomes" id="UP001219525">
    <property type="component" value="Unassembled WGS sequence"/>
</dbReference>
<evidence type="ECO:0000256" key="1">
    <source>
        <dbReference type="SAM" id="MobiDB-lite"/>
    </source>
</evidence>
<feature type="signal peptide" evidence="2">
    <location>
        <begin position="1"/>
        <end position="18"/>
    </location>
</feature>
<feature type="region of interest" description="Disordered" evidence="1">
    <location>
        <begin position="43"/>
        <end position="108"/>
    </location>
</feature>